<sequence length="58" mass="6975">MHRYKLLSLQIDSSLFYLKVETFNSIKKQAKKRGDKKPYHPSPPRNYVVLRTPNWRTV</sequence>
<gene>
    <name evidence="1" type="ORF">MTBPR1_80059</name>
</gene>
<organism evidence="1 2">
    <name type="scientific">Candidatus Terasakiella magnetica</name>
    <dbReference type="NCBI Taxonomy" id="1867952"/>
    <lineage>
        <taxon>Bacteria</taxon>
        <taxon>Pseudomonadati</taxon>
        <taxon>Pseudomonadota</taxon>
        <taxon>Alphaproteobacteria</taxon>
        <taxon>Rhodospirillales</taxon>
        <taxon>Terasakiellaceae</taxon>
        <taxon>Terasakiella</taxon>
    </lineage>
</organism>
<name>A0A1C3RL57_9PROT</name>
<proteinExistence type="predicted"/>
<accession>A0A1C3RL57</accession>
<evidence type="ECO:0000313" key="1">
    <source>
        <dbReference type="EMBL" id="SCA58005.1"/>
    </source>
</evidence>
<reference evidence="1 2" key="1">
    <citation type="submission" date="2016-07" db="EMBL/GenBank/DDBJ databases">
        <authorList>
            <person name="Lefevre C.T."/>
        </authorList>
    </citation>
    <scope>NUCLEOTIDE SEQUENCE [LARGE SCALE GENOMIC DNA]</scope>
    <source>
        <strain evidence="1">PR1</strain>
    </source>
</reference>
<keyword evidence="2" id="KW-1185">Reference proteome</keyword>
<dbReference type="Proteomes" id="UP000231658">
    <property type="component" value="Unassembled WGS sequence"/>
</dbReference>
<protein>
    <submittedName>
        <fullName evidence="1">Uncharacterized protein</fullName>
    </submittedName>
</protein>
<evidence type="ECO:0000313" key="2">
    <source>
        <dbReference type="Proteomes" id="UP000231658"/>
    </source>
</evidence>
<dbReference type="STRING" id="1867952.MTBPR1_80059"/>
<dbReference type="EMBL" id="FLYE01000047">
    <property type="protein sequence ID" value="SCA58005.1"/>
    <property type="molecule type" value="Genomic_DNA"/>
</dbReference>
<dbReference type="AlphaFoldDB" id="A0A1C3RL57"/>